<evidence type="ECO:0000256" key="1">
    <source>
        <dbReference type="ARBA" id="ARBA00004123"/>
    </source>
</evidence>
<evidence type="ECO:0000256" key="4">
    <source>
        <dbReference type="ARBA" id="ARBA00023242"/>
    </source>
</evidence>
<evidence type="ECO:0000256" key="5">
    <source>
        <dbReference type="SAM" id="MobiDB-lite"/>
    </source>
</evidence>
<sequence length="585" mass="66909">MVKELHSILYIVLFLLWVLIKLSEFITNGIRVIDPRTVQRVEIAEQGFKEVCVELQQQIRIQGSLLTKKMQEMTTRNRELFSTFRKENGVGQGISYTPAPPGYHEGTNWRIKKLEIPLFNGNNSNGWHRWSLREITDPLDDGRENRREEAFLGFCKNGPKIDNWTETNTLGSHKPNQESDLFKGNSLKSIPILFKSVDHEENLNPPHEIESKIAISIPQSATLALFLTYETPLSTLNSNLEFPLNQTQNICQLGSFRSEINFAVSPKINHVPVNIQPVGYITTKEKSKCLGKKDDITSDKKQVVDGYPDKSLGYGKQSVGHRIKIWRPPDKMHCEGAISSYNPIDKQHKVSYVDGDDEVLNLCFEKWSIQDKSSPQEEKVSELPSPITTSSKHLKQKVKRKLEFSPKQEDNSNSPKRFSSETKPTKGDNIKDTIETSEQLKQAEGVTIKFEDELVVTGGDDSDTNTFLLSEYFRSKRLKNRVNWVLLEDGIGYLNKSLVSKSGRHVEGNPKGWRLFADFYGKCYFWYENLDSSLSLLCYPHLCCCCRRAISSCTYAGYRELFMGLLGFTEEEVCSTRWFSRNQTL</sequence>
<organism evidence="6 7">
    <name type="scientific">Lactuca sativa</name>
    <name type="common">Garden lettuce</name>
    <dbReference type="NCBI Taxonomy" id="4236"/>
    <lineage>
        <taxon>Eukaryota</taxon>
        <taxon>Viridiplantae</taxon>
        <taxon>Streptophyta</taxon>
        <taxon>Embryophyta</taxon>
        <taxon>Tracheophyta</taxon>
        <taxon>Spermatophyta</taxon>
        <taxon>Magnoliopsida</taxon>
        <taxon>eudicotyledons</taxon>
        <taxon>Gunneridae</taxon>
        <taxon>Pentapetalae</taxon>
        <taxon>asterids</taxon>
        <taxon>campanulids</taxon>
        <taxon>Asterales</taxon>
        <taxon>Asteraceae</taxon>
        <taxon>Cichorioideae</taxon>
        <taxon>Cichorieae</taxon>
        <taxon>Lactucinae</taxon>
        <taxon>Lactuca</taxon>
    </lineage>
</organism>
<protein>
    <submittedName>
        <fullName evidence="6">Uncharacterized protein</fullName>
    </submittedName>
</protein>
<comment type="subcellular location">
    <subcellularLocation>
        <location evidence="1">Nucleus</location>
    </subcellularLocation>
</comment>
<dbReference type="CDD" id="cd20404">
    <property type="entry name" value="Tudor_Agenet_AtEML-like"/>
    <property type="match status" value="1"/>
</dbReference>
<reference evidence="6 7" key="1">
    <citation type="journal article" date="2017" name="Nat. Commun.">
        <title>Genome assembly with in vitro proximity ligation data and whole-genome triplication in lettuce.</title>
        <authorList>
            <person name="Reyes-Chin-Wo S."/>
            <person name="Wang Z."/>
            <person name="Yang X."/>
            <person name="Kozik A."/>
            <person name="Arikit S."/>
            <person name="Song C."/>
            <person name="Xia L."/>
            <person name="Froenicke L."/>
            <person name="Lavelle D.O."/>
            <person name="Truco M.J."/>
            <person name="Xia R."/>
            <person name="Zhu S."/>
            <person name="Xu C."/>
            <person name="Xu H."/>
            <person name="Xu X."/>
            <person name="Cox K."/>
            <person name="Korf I."/>
            <person name="Meyers B.C."/>
            <person name="Michelmore R.W."/>
        </authorList>
    </citation>
    <scope>NUCLEOTIDE SEQUENCE [LARGE SCALE GENOMIC DNA]</scope>
    <source>
        <strain evidence="7">cv. Salinas</strain>
        <tissue evidence="6">Seedlings</tissue>
    </source>
</reference>
<dbReference type="GO" id="GO:0005634">
    <property type="term" value="C:nucleus"/>
    <property type="evidence" value="ECO:0007669"/>
    <property type="project" value="UniProtKB-SubCell"/>
</dbReference>
<dbReference type="EMBL" id="NBSK02000005">
    <property type="protein sequence ID" value="KAJ0207341.1"/>
    <property type="molecule type" value="Genomic_DNA"/>
</dbReference>
<dbReference type="Gene3D" id="3.40.50.450">
    <property type="match status" value="1"/>
</dbReference>
<keyword evidence="3" id="KW-0234">DNA repair</keyword>
<comment type="caution">
    <text evidence="6">The sequence shown here is derived from an EMBL/GenBank/DDBJ whole genome shotgun (WGS) entry which is preliminary data.</text>
</comment>
<dbReference type="AlphaFoldDB" id="A0A9R1VMM2"/>
<name>A0A9R1VMM2_LACSA</name>
<dbReference type="InterPro" id="IPR039776">
    <property type="entry name" value="Pds5"/>
</dbReference>
<evidence type="ECO:0000313" key="6">
    <source>
        <dbReference type="EMBL" id="KAJ0207341.1"/>
    </source>
</evidence>
<feature type="compositionally biased region" description="Basic and acidic residues" evidence="5">
    <location>
        <begin position="418"/>
        <end position="432"/>
    </location>
</feature>
<keyword evidence="2" id="KW-0227">DNA damage</keyword>
<dbReference type="PANTHER" id="PTHR12663:SF69">
    <property type="entry name" value="SISTER CHROMATID COHESION PROTEIN PDS5 HOMOLOG E"/>
    <property type="match status" value="1"/>
</dbReference>
<accession>A0A9R1VMM2</accession>
<proteinExistence type="predicted"/>
<feature type="region of interest" description="Disordered" evidence="5">
    <location>
        <begin position="374"/>
        <end position="432"/>
    </location>
</feature>
<keyword evidence="4" id="KW-0539">Nucleus</keyword>
<feature type="compositionally biased region" description="Basic and acidic residues" evidence="5">
    <location>
        <begin position="401"/>
        <end position="410"/>
    </location>
</feature>
<dbReference type="PANTHER" id="PTHR12663">
    <property type="entry name" value="ANDROGEN INDUCED INHIBITOR OF PROLIFERATION AS3 / PDS5-RELATED"/>
    <property type="match status" value="1"/>
</dbReference>
<gene>
    <name evidence="6" type="ORF">LSAT_V11C500249400</name>
</gene>
<keyword evidence="7" id="KW-1185">Reference proteome</keyword>
<evidence type="ECO:0000313" key="7">
    <source>
        <dbReference type="Proteomes" id="UP000235145"/>
    </source>
</evidence>
<dbReference type="GO" id="GO:0007064">
    <property type="term" value="P:mitotic sister chromatid cohesion"/>
    <property type="evidence" value="ECO:0007669"/>
    <property type="project" value="InterPro"/>
</dbReference>
<evidence type="ECO:0000256" key="3">
    <source>
        <dbReference type="ARBA" id="ARBA00023204"/>
    </source>
</evidence>
<dbReference type="GO" id="GO:0006281">
    <property type="term" value="P:DNA repair"/>
    <property type="evidence" value="ECO:0007669"/>
    <property type="project" value="UniProtKB-KW"/>
</dbReference>
<evidence type="ECO:0000256" key="2">
    <source>
        <dbReference type="ARBA" id="ARBA00022763"/>
    </source>
</evidence>
<dbReference type="Proteomes" id="UP000235145">
    <property type="component" value="Unassembled WGS sequence"/>
</dbReference>